<dbReference type="GO" id="GO:0006355">
    <property type="term" value="P:regulation of DNA-templated transcription"/>
    <property type="evidence" value="ECO:0007669"/>
    <property type="project" value="TreeGrafter"/>
</dbReference>
<reference evidence="2" key="1">
    <citation type="submission" date="2021-01" db="EMBL/GenBank/DDBJ databases">
        <title>Whole genome shotgun sequence of Rugosimonospora africana NBRC 104875.</title>
        <authorList>
            <person name="Komaki H."/>
            <person name="Tamura T."/>
        </authorList>
    </citation>
    <scope>NUCLEOTIDE SEQUENCE</scope>
    <source>
        <strain evidence="2">NBRC 104875</strain>
    </source>
</reference>
<comment type="caution">
    <text evidence="2">The sequence shown here is derived from an EMBL/GenBank/DDBJ whole genome shotgun (WGS) entry which is preliminary data.</text>
</comment>
<dbReference type="RefSeq" id="WP_203923554.1">
    <property type="nucleotide sequence ID" value="NZ_BONZ01000089.1"/>
</dbReference>
<dbReference type="CDD" id="cd03139">
    <property type="entry name" value="GATase1_PfpI_2"/>
    <property type="match status" value="1"/>
</dbReference>
<dbReference type="PANTHER" id="PTHR43130:SF2">
    <property type="entry name" value="DJ-1_PFPI DOMAIN-CONTAINING PROTEIN"/>
    <property type="match status" value="1"/>
</dbReference>
<dbReference type="EMBL" id="BONZ01000089">
    <property type="protein sequence ID" value="GIH20116.1"/>
    <property type="molecule type" value="Genomic_DNA"/>
</dbReference>
<protein>
    <submittedName>
        <fullName evidence="2">Glutamine amidotransferase</fullName>
    </submittedName>
</protein>
<proteinExistence type="predicted"/>
<dbReference type="InterPro" id="IPR052158">
    <property type="entry name" value="INH-QAR"/>
</dbReference>
<dbReference type="InterPro" id="IPR002818">
    <property type="entry name" value="DJ-1/PfpI"/>
</dbReference>
<dbReference type="PANTHER" id="PTHR43130">
    <property type="entry name" value="ARAC-FAMILY TRANSCRIPTIONAL REGULATOR"/>
    <property type="match status" value="1"/>
</dbReference>
<keyword evidence="2" id="KW-0315">Glutamine amidotransferase</keyword>
<name>A0A8J3R0T2_9ACTN</name>
<organism evidence="2 3">
    <name type="scientific">Rugosimonospora africana</name>
    <dbReference type="NCBI Taxonomy" id="556532"/>
    <lineage>
        <taxon>Bacteria</taxon>
        <taxon>Bacillati</taxon>
        <taxon>Actinomycetota</taxon>
        <taxon>Actinomycetes</taxon>
        <taxon>Micromonosporales</taxon>
        <taxon>Micromonosporaceae</taxon>
        <taxon>Rugosimonospora</taxon>
    </lineage>
</organism>
<evidence type="ECO:0000313" key="2">
    <source>
        <dbReference type="EMBL" id="GIH20116.1"/>
    </source>
</evidence>
<dbReference type="Gene3D" id="3.40.50.880">
    <property type="match status" value="1"/>
</dbReference>
<evidence type="ECO:0000313" key="3">
    <source>
        <dbReference type="Proteomes" id="UP000642748"/>
    </source>
</evidence>
<evidence type="ECO:0000259" key="1">
    <source>
        <dbReference type="Pfam" id="PF01965"/>
    </source>
</evidence>
<dbReference type="AlphaFoldDB" id="A0A8J3R0T2"/>
<dbReference type="InterPro" id="IPR029062">
    <property type="entry name" value="Class_I_gatase-like"/>
</dbReference>
<dbReference type="Pfam" id="PF01965">
    <property type="entry name" value="DJ-1_PfpI"/>
    <property type="match status" value="1"/>
</dbReference>
<keyword evidence="3" id="KW-1185">Reference proteome</keyword>
<dbReference type="SUPFAM" id="SSF52317">
    <property type="entry name" value="Class I glutamine amidotransferase-like"/>
    <property type="match status" value="1"/>
</dbReference>
<feature type="domain" description="DJ-1/PfpI" evidence="1">
    <location>
        <begin position="2"/>
        <end position="161"/>
    </location>
</feature>
<gene>
    <name evidence="2" type="ORF">Raf01_82880</name>
</gene>
<dbReference type="Proteomes" id="UP000642748">
    <property type="component" value="Unassembled WGS sequence"/>
</dbReference>
<accession>A0A8J3R0T2</accession>
<sequence length="213" mass="22018">MDIAILLHDRVTALDAVGPYEVLSRMPGARVHFVGTRPGPVRADEGLGLHVDRALDELPRPDIVLVPGSSSPAVALNDDALLAWVRTAHGSAAWTTSVCSGSLVLAAAGVLAGRRATTHWIAMDHLRALGAVPVPERIVVDGTVVTAAGVSAGIDLALRLAALIHGDETAEALQLAIEYDPQPPFPVTAYTATPAQRRTAGLLIGGSASSIVD</sequence>